<organism evidence="4 5">
    <name type="scientific">Neonectria punicea</name>
    <dbReference type="NCBI Taxonomy" id="979145"/>
    <lineage>
        <taxon>Eukaryota</taxon>
        <taxon>Fungi</taxon>
        <taxon>Dikarya</taxon>
        <taxon>Ascomycota</taxon>
        <taxon>Pezizomycotina</taxon>
        <taxon>Sordariomycetes</taxon>
        <taxon>Hypocreomycetidae</taxon>
        <taxon>Hypocreales</taxon>
        <taxon>Nectriaceae</taxon>
        <taxon>Neonectria</taxon>
    </lineage>
</organism>
<reference evidence="4 5" key="1">
    <citation type="journal article" date="2025" name="Microbiol. Resour. Announc.">
        <title>Draft genome sequences for Neonectria magnoliae and Neonectria punicea, canker pathogens of Liriodendron tulipifera and Acer saccharum in West Virginia.</title>
        <authorList>
            <person name="Petronek H.M."/>
            <person name="Kasson M.T."/>
            <person name="Metheny A.M."/>
            <person name="Stauder C.M."/>
            <person name="Lovett B."/>
            <person name="Lynch S.C."/>
            <person name="Garnas J.R."/>
            <person name="Kasson L.R."/>
            <person name="Stajich J.E."/>
        </authorList>
    </citation>
    <scope>NUCLEOTIDE SEQUENCE [LARGE SCALE GENOMIC DNA]</scope>
    <source>
        <strain evidence="4 5">NRRL 64653</strain>
    </source>
</reference>
<name>A0ABR1GZX4_9HYPO</name>
<evidence type="ECO:0000313" key="4">
    <source>
        <dbReference type="EMBL" id="KAK7414182.1"/>
    </source>
</evidence>
<dbReference type="Gene3D" id="3.90.25.10">
    <property type="entry name" value="UDP-galactose 4-epimerase, domain 1"/>
    <property type="match status" value="1"/>
</dbReference>
<comment type="similarity">
    <text evidence="1">Belongs to the NmrA-type oxidoreductase family.</text>
</comment>
<accession>A0ABR1GZX4</accession>
<comment type="caution">
    <text evidence="4">The sequence shown here is derived from an EMBL/GenBank/DDBJ whole genome shotgun (WGS) entry which is preliminary data.</text>
</comment>
<evidence type="ECO:0000256" key="2">
    <source>
        <dbReference type="ARBA" id="ARBA00022857"/>
    </source>
</evidence>
<dbReference type="SUPFAM" id="SSF51735">
    <property type="entry name" value="NAD(P)-binding Rossmann-fold domains"/>
    <property type="match status" value="1"/>
</dbReference>
<dbReference type="PANTHER" id="PTHR42748">
    <property type="entry name" value="NITROGEN METABOLITE REPRESSION PROTEIN NMRA FAMILY MEMBER"/>
    <property type="match status" value="1"/>
</dbReference>
<dbReference type="PANTHER" id="PTHR42748:SF28">
    <property type="entry name" value="NMRA-LIKE DOMAIN-CONTAINING PROTEIN"/>
    <property type="match status" value="1"/>
</dbReference>
<dbReference type="InterPro" id="IPR036291">
    <property type="entry name" value="NAD(P)-bd_dom_sf"/>
</dbReference>
<dbReference type="EMBL" id="JAZAVJ010000109">
    <property type="protein sequence ID" value="KAK7414182.1"/>
    <property type="molecule type" value="Genomic_DNA"/>
</dbReference>
<gene>
    <name evidence="4" type="ORF">QQX98_006968</name>
</gene>
<keyword evidence="2" id="KW-0521">NADP</keyword>
<dbReference type="Gene3D" id="3.40.50.720">
    <property type="entry name" value="NAD(P)-binding Rossmann-like Domain"/>
    <property type="match status" value="1"/>
</dbReference>
<feature type="domain" description="NmrA-like" evidence="3">
    <location>
        <begin position="20"/>
        <end position="182"/>
    </location>
</feature>
<dbReference type="Pfam" id="PF05368">
    <property type="entry name" value="NmrA"/>
    <property type="match status" value="1"/>
</dbReference>
<evidence type="ECO:0000259" key="3">
    <source>
        <dbReference type="Pfam" id="PF05368"/>
    </source>
</evidence>
<dbReference type="InterPro" id="IPR051164">
    <property type="entry name" value="NmrA-like_oxidored"/>
</dbReference>
<proteinExistence type="inferred from homology"/>
<sequence length="234" mass="25558">MTNMLDHVFKRNSMEEATALEEENAVRLARAAAATQGLEHYILSSRPSATDLGARADKRIRAGMPELAAKMTSLVFGFYPSNFTTGMFKPYEVPGARGKHLLLLPCSPNAGIEVTGDMAVNPGIWVRQILANPEKTLGGYTSISAEYCTYGDMLKIWSEVTGRPAAFVSCSLSDYEGLWGGGGKEIGLQLKFNESVRDWLALVKDKHVSKEELGITSGEIKGFRHALEVIKESL</sequence>
<dbReference type="InterPro" id="IPR008030">
    <property type="entry name" value="NmrA-like"/>
</dbReference>
<protein>
    <recommendedName>
        <fullName evidence="3">NmrA-like domain-containing protein</fullName>
    </recommendedName>
</protein>
<evidence type="ECO:0000256" key="1">
    <source>
        <dbReference type="ARBA" id="ARBA00006328"/>
    </source>
</evidence>
<keyword evidence="5" id="KW-1185">Reference proteome</keyword>
<evidence type="ECO:0000313" key="5">
    <source>
        <dbReference type="Proteomes" id="UP001498476"/>
    </source>
</evidence>
<dbReference type="Proteomes" id="UP001498476">
    <property type="component" value="Unassembled WGS sequence"/>
</dbReference>